<dbReference type="SUPFAM" id="SSF48256">
    <property type="entry name" value="Citrate synthase"/>
    <property type="match status" value="1"/>
</dbReference>
<protein>
    <recommendedName>
        <fullName evidence="4">Citrate synthase</fullName>
    </recommendedName>
</protein>
<organism evidence="2 3">
    <name type="scientific">Cerrena zonata</name>
    <dbReference type="NCBI Taxonomy" id="2478898"/>
    <lineage>
        <taxon>Eukaryota</taxon>
        <taxon>Fungi</taxon>
        <taxon>Dikarya</taxon>
        <taxon>Basidiomycota</taxon>
        <taxon>Agaricomycotina</taxon>
        <taxon>Agaricomycetes</taxon>
        <taxon>Polyporales</taxon>
        <taxon>Cerrenaceae</taxon>
        <taxon>Cerrena</taxon>
    </lineage>
</organism>
<dbReference type="GO" id="GO:0005975">
    <property type="term" value="P:carbohydrate metabolic process"/>
    <property type="evidence" value="ECO:0007669"/>
    <property type="project" value="TreeGrafter"/>
</dbReference>
<dbReference type="Proteomes" id="UP001385951">
    <property type="component" value="Unassembled WGS sequence"/>
</dbReference>
<evidence type="ECO:0000256" key="1">
    <source>
        <dbReference type="ARBA" id="ARBA00022946"/>
    </source>
</evidence>
<dbReference type="Pfam" id="PF00285">
    <property type="entry name" value="Citrate_synt"/>
    <property type="match status" value="1"/>
</dbReference>
<keyword evidence="3" id="KW-1185">Reference proteome</keyword>
<accession>A0AAW0GV55</accession>
<dbReference type="EMBL" id="JASBNA010000003">
    <property type="protein sequence ID" value="KAK7693369.1"/>
    <property type="molecule type" value="Genomic_DNA"/>
</dbReference>
<gene>
    <name evidence="2" type="ORF">QCA50_002937</name>
</gene>
<dbReference type="AlphaFoldDB" id="A0AAW0GV55"/>
<proteinExistence type="predicted"/>
<reference evidence="2 3" key="1">
    <citation type="submission" date="2022-09" db="EMBL/GenBank/DDBJ databases">
        <authorList>
            <person name="Palmer J.M."/>
        </authorList>
    </citation>
    <scope>NUCLEOTIDE SEQUENCE [LARGE SCALE GENOMIC DNA]</scope>
    <source>
        <strain evidence="2 3">DSM 7382</strain>
    </source>
</reference>
<evidence type="ECO:0008006" key="4">
    <source>
        <dbReference type="Google" id="ProtNLM"/>
    </source>
</evidence>
<dbReference type="InterPro" id="IPR016142">
    <property type="entry name" value="Citrate_synth-like_lrg_a-sub"/>
</dbReference>
<keyword evidence="1" id="KW-0809">Transit peptide</keyword>
<dbReference type="GO" id="GO:0046912">
    <property type="term" value="F:acyltransferase activity, acyl groups converted into alkyl on transfer"/>
    <property type="evidence" value="ECO:0007669"/>
    <property type="project" value="InterPro"/>
</dbReference>
<name>A0AAW0GV55_9APHY</name>
<dbReference type="GO" id="GO:0006099">
    <property type="term" value="P:tricarboxylic acid cycle"/>
    <property type="evidence" value="ECO:0007669"/>
    <property type="project" value="TreeGrafter"/>
</dbReference>
<evidence type="ECO:0000313" key="3">
    <source>
        <dbReference type="Proteomes" id="UP001385951"/>
    </source>
</evidence>
<dbReference type="PANTHER" id="PTHR11739">
    <property type="entry name" value="CITRATE SYNTHASE"/>
    <property type="match status" value="1"/>
</dbReference>
<comment type="caution">
    <text evidence="2">The sequence shown here is derived from an EMBL/GenBank/DDBJ whole genome shotgun (WGS) entry which is preliminary data.</text>
</comment>
<sequence>MKNALADPVAWHKHSSHNHPRLPFRDAYVSNLSGYPPRPVIPSTSLPRIYPTPNIPTMLRTPRFAAHSVSRVIFTQRRLASTKTLKQVLDEVIPPKQAQLKKLKAEHGQAVIGDIKVEHVIGGMRGLKSMLWEASVLDPIEGIRFHGLTIPDCQKALPAAPGGKEIIAESMLWLLLTGKIPTEAETRQLSRELADKGELPSHVEKLLDSLPQTLHPMTQLGMGVAALNHDSAFAAAYEKGIKKAEYWTVCS</sequence>
<dbReference type="GO" id="GO:0005759">
    <property type="term" value="C:mitochondrial matrix"/>
    <property type="evidence" value="ECO:0007669"/>
    <property type="project" value="TreeGrafter"/>
</dbReference>
<dbReference type="PANTHER" id="PTHR11739:SF15">
    <property type="entry name" value="CITRATE SYNTHASE 3, MITOCHONDRIAL"/>
    <property type="match status" value="1"/>
</dbReference>
<dbReference type="InterPro" id="IPR002020">
    <property type="entry name" value="Citrate_synthase"/>
</dbReference>
<dbReference type="Gene3D" id="1.10.580.10">
    <property type="entry name" value="Citrate Synthase, domain 1"/>
    <property type="match status" value="1"/>
</dbReference>
<dbReference type="InterPro" id="IPR036969">
    <property type="entry name" value="Citrate_synthase_sf"/>
</dbReference>
<evidence type="ECO:0000313" key="2">
    <source>
        <dbReference type="EMBL" id="KAK7693369.1"/>
    </source>
</evidence>